<dbReference type="GO" id="GO:0008766">
    <property type="term" value="F:UDP-N-acetylmuramoylalanyl-D-glutamyl-2,6-diaminopimelate-D-alanyl-D-alanine ligase activity"/>
    <property type="evidence" value="ECO:0007669"/>
    <property type="project" value="RHEA"/>
</dbReference>
<dbReference type="InterPro" id="IPR035911">
    <property type="entry name" value="MurE/MurF_N"/>
</dbReference>
<dbReference type="GO" id="GO:0051301">
    <property type="term" value="P:cell division"/>
    <property type="evidence" value="ECO:0007669"/>
    <property type="project" value="UniProtKB-KW"/>
</dbReference>
<dbReference type="GO" id="GO:0005737">
    <property type="term" value="C:cytoplasm"/>
    <property type="evidence" value="ECO:0007669"/>
    <property type="project" value="UniProtKB-SubCell"/>
</dbReference>
<reference evidence="15 16" key="1">
    <citation type="submission" date="2019-02" db="EMBL/GenBank/DDBJ databases">
        <title>Deep-cultivation of Planctomycetes and their phenomic and genomic characterization uncovers novel biology.</title>
        <authorList>
            <person name="Wiegand S."/>
            <person name="Jogler M."/>
            <person name="Boedeker C."/>
            <person name="Pinto D."/>
            <person name="Vollmers J."/>
            <person name="Rivas-Marin E."/>
            <person name="Kohn T."/>
            <person name="Peeters S.H."/>
            <person name="Heuer A."/>
            <person name="Rast P."/>
            <person name="Oberbeckmann S."/>
            <person name="Bunk B."/>
            <person name="Jeske O."/>
            <person name="Meyerdierks A."/>
            <person name="Storesund J.E."/>
            <person name="Kallscheuer N."/>
            <person name="Luecker S."/>
            <person name="Lage O.M."/>
            <person name="Pohl T."/>
            <person name="Merkel B.J."/>
            <person name="Hornburger P."/>
            <person name="Mueller R.-W."/>
            <person name="Bruemmer F."/>
            <person name="Labrenz M."/>
            <person name="Spormann A.M."/>
            <person name="Op den Camp H."/>
            <person name="Overmann J."/>
            <person name="Amann R."/>
            <person name="Jetten M.S.M."/>
            <person name="Mascher T."/>
            <person name="Medema M.H."/>
            <person name="Devos D.P."/>
            <person name="Kaster A.-K."/>
            <person name="Ovreas L."/>
            <person name="Rohde M."/>
            <person name="Galperin M.Y."/>
            <person name="Jogler C."/>
        </authorList>
    </citation>
    <scope>NUCLEOTIDE SEQUENCE [LARGE SCALE GENOMIC DNA]</scope>
    <source>
        <strain evidence="15 16">Pla133</strain>
    </source>
</reference>
<evidence type="ECO:0000313" key="16">
    <source>
        <dbReference type="Proteomes" id="UP000316921"/>
    </source>
</evidence>
<dbReference type="InterPro" id="IPR036565">
    <property type="entry name" value="Mur-like_cat_sf"/>
</dbReference>
<evidence type="ECO:0000256" key="6">
    <source>
        <dbReference type="ARBA" id="ARBA00022960"/>
    </source>
</evidence>
<dbReference type="HAMAP" id="MF_02019">
    <property type="entry name" value="MurF"/>
    <property type="match status" value="1"/>
</dbReference>
<evidence type="ECO:0000259" key="12">
    <source>
        <dbReference type="Pfam" id="PF01225"/>
    </source>
</evidence>
<feature type="domain" description="Mur ligase central" evidence="14">
    <location>
        <begin position="114"/>
        <end position="298"/>
    </location>
</feature>
<dbReference type="EMBL" id="CP036287">
    <property type="protein sequence ID" value="QDU66705.1"/>
    <property type="molecule type" value="Genomic_DNA"/>
</dbReference>
<dbReference type="InterPro" id="IPR036615">
    <property type="entry name" value="Mur_ligase_C_dom_sf"/>
</dbReference>
<dbReference type="KEGG" id="pbap:Pla133_17810"/>
<dbReference type="Pfam" id="PF01225">
    <property type="entry name" value="Mur_ligase"/>
    <property type="match status" value="1"/>
</dbReference>
<comment type="pathway">
    <text evidence="10 11">Cell wall biogenesis; peptidoglycan biosynthesis.</text>
</comment>
<keyword evidence="2 10" id="KW-0436">Ligase</keyword>
<dbReference type="RefSeq" id="WP_145064519.1">
    <property type="nucleotide sequence ID" value="NZ_CP036287.1"/>
</dbReference>
<dbReference type="UniPathway" id="UPA00219"/>
<evidence type="ECO:0000256" key="2">
    <source>
        <dbReference type="ARBA" id="ARBA00022598"/>
    </source>
</evidence>
<keyword evidence="5 10" id="KW-0067">ATP-binding</keyword>
<dbReference type="EC" id="6.3.2.10" evidence="10 11"/>
<dbReference type="SUPFAM" id="SSF53244">
    <property type="entry name" value="MurD-like peptide ligases, peptide-binding domain"/>
    <property type="match status" value="1"/>
</dbReference>
<feature type="binding site" evidence="10">
    <location>
        <begin position="116"/>
        <end position="122"/>
    </location>
    <ligand>
        <name>ATP</name>
        <dbReference type="ChEBI" id="CHEBI:30616"/>
    </ligand>
</feature>
<evidence type="ECO:0000313" key="15">
    <source>
        <dbReference type="EMBL" id="QDU66705.1"/>
    </source>
</evidence>
<keyword evidence="6 10" id="KW-0133">Cell shape</keyword>
<comment type="similarity">
    <text evidence="10">Belongs to the MurCDEF family. MurF subfamily.</text>
</comment>
<name>A0A518BIB5_9BACT</name>
<evidence type="ECO:0000256" key="1">
    <source>
        <dbReference type="ARBA" id="ARBA00022490"/>
    </source>
</evidence>
<evidence type="ECO:0000259" key="14">
    <source>
        <dbReference type="Pfam" id="PF08245"/>
    </source>
</evidence>
<evidence type="ECO:0000256" key="11">
    <source>
        <dbReference type="RuleBase" id="RU004136"/>
    </source>
</evidence>
<dbReference type="InterPro" id="IPR000713">
    <property type="entry name" value="Mur_ligase_N"/>
</dbReference>
<dbReference type="SUPFAM" id="SSF53623">
    <property type="entry name" value="MurD-like peptide ligases, catalytic domain"/>
    <property type="match status" value="1"/>
</dbReference>
<dbReference type="SUPFAM" id="SSF63418">
    <property type="entry name" value="MurE/MurF N-terminal domain"/>
    <property type="match status" value="1"/>
</dbReference>
<evidence type="ECO:0000256" key="3">
    <source>
        <dbReference type="ARBA" id="ARBA00022618"/>
    </source>
</evidence>
<feature type="domain" description="Mur ligase C-terminal" evidence="13">
    <location>
        <begin position="320"/>
        <end position="446"/>
    </location>
</feature>
<dbReference type="Pfam" id="PF02875">
    <property type="entry name" value="Mur_ligase_C"/>
    <property type="match status" value="1"/>
</dbReference>
<gene>
    <name evidence="10 15" type="primary">murF</name>
    <name evidence="15" type="ORF">Pla133_17810</name>
</gene>
<comment type="function">
    <text evidence="10 11">Involved in cell wall formation. Catalyzes the final step in the synthesis of UDP-N-acetylmuramoyl-pentapeptide, the precursor of murein.</text>
</comment>
<dbReference type="Proteomes" id="UP000316921">
    <property type="component" value="Chromosome"/>
</dbReference>
<feature type="domain" description="Mur ligase N-terminal catalytic" evidence="12">
    <location>
        <begin position="28"/>
        <end position="76"/>
    </location>
</feature>
<evidence type="ECO:0000256" key="7">
    <source>
        <dbReference type="ARBA" id="ARBA00022984"/>
    </source>
</evidence>
<dbReference type="InterPro" id="IPR051046">
    <property type="entry name" value="MurCDEF_CellWall_CoF430Synth"/>
</dbReference>
<keyword evidence="4 10" id="KW-0547">Nucleotide-binding</keyword>
<protein>
    <recommendedName>
        <fullName evidence="10 11">UDP-N-acetylmuramoyl-tripeptide--D-alanyl-D-alanine ligase</fullName>
        <ecNumber evidence="10 11">6.3.2.10</ecNumber>
    </recommendedName>
    <alternativeName>
        <fullName evidence="10">D-alanyl-D-alanine-adding enzyme</fullName>
    </alternativeName>
</protein>
<dbReference type="PANTHER" id="PTHR43024">
    <property type="entry name" value="UDP-N-ACETYLMURAMOYL-TRIPEPTIDE--D-ALANYL-D-ALANINE LIGASE"/>
    <property type="match status" value="1"/>
</dbReference>
<evidence type="ECO:0000259" key="13">
    <source>
        <dbReference type="Pfam" id="PF02875"/>
    </source>
</evidence>
<proteinExistence type="inferred from homology"/>
<accession>A0A518BIB5</accession>
<dbReference type="Gene3D" id="3.40.1390.10">
    <property type="entry name" value="MurE/MurF, N-terminal domain"/>
    <property type="match status" value="1"/>
</dbReference>
<dbReference type="Pfam" id="PF08245">
    <property type="entry name" value="Mur_ligase_M"/>
    <property type="match status" value="1"/>
</dbReference>
<dbReference type="InterPro" id="IPR013221">
    <property type="entry name" value="Mur_ligase_cen"/>
</dbReference>
<keyword evidence="16" id="KW-1185">Reference proteome</keyword>
<keyword evidence="1 10" id="KW-0963">Cytoplasm</keyword>
<evidence type="ECO:0000256" key="8">
    <source>
        <dbReference type="ARBA" id="ARBA00023306"/>
    </source>
</evidence>
<dbReference type="GO" id="GO:0008360">
    <property type="term" value="P:regulation of cell shape"/>
    <property type="evidence" value="ECO:0007669"/>
    <property type="project" value="UniProtKB-KW"/>
</dbReference>
<dbReference type="GO" id="GO:0009252">
    <property type="term" value="P:peptidoglycan biosynthetic process"/>
    <property type="evidence" value="ECO:0007669"/>
    <property type="project" value="UniProtKB-UniRule"/>
</dbReference>
<evidence type="ECO:0000256" key="9">
    <source>
        <dbReference type="ARBA" id="ARBA00023316"/>
    </source>
</evidence>
<dbReference type="GO" id="GO:0071555">
    <property type="term" value="P:cell wall organization"/>
    <property type="evidence" value="ECO:0007669"/>
    <property type="project" value="UniProtKB-KW"/>
</dbReference>
<dbReference type="NCBIfam" id="TIGR01143">
    <property type="entry name" value="murF"/>
    <property type="match status" value="1"/>
</dbReference>
<comment type="catalytic activity">
    <reaction evidence="10 11">
        <text>D-alanyl-D-alanine + UDP-N-acetyl-alpha-D-muramoyl-L-alanyl-gamma-D-glutamyl-meso-2,6-diaminopimelate + ATP = UDP-N-acetyl-alpha-D-muramoyl-L-alanyl-gamma-D-glutamyl-meso-2,6-diaminopimeloyl-D-alanyl-D-alanine + ADP + phosphate + H(+)</text>
        <dbReference type="Rhea" id="RHEA:28374"/>
        <dbReference type="ChEBI" id="CHEBI:15378"/>
        <dbReference type="ChEBI" id="CHEBI:30616"/>
        <dbReference type="ChEBI" id="CHEBI:43474"/>
        <dbReference type="ChEBI" id="CHEBI:57822"/>
        <dbReference type="ChEBI" id="CHEBI:61386"/>
        <dbReference type="ChEBI" id="CHEBI:83905"/>
        <dbReference type="ChEBI" id="CHEBI:456216"/>
        <dbReference type="EC" id="6.3.2.10"/>
    </reaction>
</comment>
<dbReference type="PANTHER" id="PTHR43024:SF1">
    <property type="entry name" value="UDP-N-ACETYLMURAMOYL-TRIPEPTIDE--D-ALANYL-D-ALANINE LIGASE"/>
    <property type="match status" value="1"/>
</dbReference>
<organism evidence="15 16">
    <name type="scientific">Engelhardtia mirabilis</name>
    <dbReference type="NCBI Taxonomy" id="2528011"/>
    <lineage>
        <taxon>Bacteria</taxon>
        <taxon>Pseudomonadati</taxon>
        <taxon>Planctomycetota</taxon>
        <taxon>Planctomycetia</taxon>
        <taxon>Planctomycetia incertae sedis</taxon>
        <taxon>Engelhardtia</taxon>
    </lineage>
</organism>
<dbReference type="GO" id="GO:0047480">
    <property type="term" value="F:UDP-N-acetylmuramoyl-tripeptide-D-alanyl-D-alanine ligase activity"/>
    <property type="evidence" value="ECO:0007669"/>
    <property type="project" value="UniProtKB-UniRule"/>
</dbReference>
<evidence type="ECO:0000256" key="10">
    <source>
        <dbReference type="HAMAP-Rule" id="MF_02019"/>
    </source>
</evidence>
<keyword evidence="7 10" id="KW-0573">Peptidoglycan synthesis</keyword>
<dbReference type="InterPro" id="IPR004101">
    <property type="entry name" value="Mur_ligase_C"/>
</dbReference>
<evidence type="ECO:0000256" key="4">
    <source>
        <dbReference type="ARBA" id="ARBA00022741"/>
    </source>
</evidence>
<keyword evidence="9 10" id="KW-0961">Cell wall biogenesis/degradation</keyword>
<dbReference type="AlphaFoldDB" id="A0A518BIB5"/>
<dbReference type="GO" id="GO:0005524">
    <property type="term" value="F:ATP binding"/>
    <property type="evidence" value="ECO:0007669"/>
    <property type="project" value="UniProtKB-UniRule"/>
</dbReference>
<evidence type="ECO:0000256" key="5">
    <source>
        <dbReference type="ARBA" id="ARBA00022840"/>
    </source>
</evidence>
<dbReference type="Gene3D" id="3.40.1190.10">
    <property type="entry name" value="Mur-like, catalytic domain"/>
    <property type="match status" value="1"/>
</dbReference>
<comment type="subcellular location">
    <subcellularLocation>
        <location evidence="10 11">Cytoplasm</location>
    </subcellularLocation>
</comment>
<dbReference type="Gene3D" id="3.90.190.20">
    <property type="entry name" value="Mur ligase, C-terminal domain"/>
    <property type="match status" value="1"/>
</dbReference>
<keyword evidence="8 10" id="KW-0131">Cell cycle</keyword>
<sequence>MIRLTFKELLAATGAREVRPHHGEPMVGVSTDSRSVRPGELFVALSGPNFDGTRFAPGAAAAGAAALLVREGGMLDLEALPPGIGVAVHDDPLRALGDLAAWHRSRLKAPVIAITGSCGKTSTKNILAQLLQQAGETVASPGSFNNAIGVPLTLFLADEDTDFVVVEVGTSGPGEIAALCRIARPDVGLVTNVGASHLLGLGSVDGVAEEKSALPASLSDTGLLIVNDDCRYSKLMRSRNRGRTIGFSVDGDGASDLDATDVLFHSGGTSFRLDGVEVASPLLGTHNVQNLLAALAVCDGLSVPRAKVLPAVQRLAGARRRMERHELGELTVFDDSYNSNPSSALAAVRVLEGLFGYRRRVLVLGDMLELGELAAELHHQVGMEAARAGLEVVVAVGELAKAAAAGALEGGMPPEAVHHLERAEDAARVVPDLVRHGDAVLVKASRALALERVVDALIARHRREAC</sequence>
<dbReference type="InterPro" id="IPR005863">
    <property type="entry name" value="UDP-N-AcMur_synth"/>
</dbReference>
<keyword evidence="3 10" id="KW-0132">Cell division</keyword>